<feature type="transmembrane region" description="Helical" evidence="7">
    <location>
        <begin position="235"/>
        <end position="256"/>
    </location>
</feature>
<dbReference type="Proteomes" id="UP001529481">
    <property type="component" value="Unassembled WGS sequence"/>
</dbReference>
<dbReference type="SUPFAM" id="SSF161098">
    <property type="entry name" value="MetI-like"/>
    <property type="match status" value="1"/>
</dbReference>
<evidence type="ECO:0000313" key="9">
    <source>
        <dbReference type="EMBL" id="MDT7509098.1"/>
    </source>
</evidence>
<feature type="transmembrane region" description="Helical" evidence="7">
    <location>
        <begin position="7"/>
        <end position="28"/>
    </location>
</feature>
<keyword evidence="5 7" id="KW-1133">Transmembrane helix</keyword>
<evidence type="ECO:0000256" key="1">
    <source>
        <dbReference type="ARBA" id="ARBA00004651"/>
    </source>
</evidence>
<keyword evidence="2 7" id="KW-0813">Transport</keyword>
<name>A0ABU3KEH3_9BIFI</name>
<dbReference type="InterPro" id="IPR050901">
    <property type="entry name" value="BP-dep_ABC_trans_perm"/>
</dbReference>
<evidence type="ECO:0000256" key="6">
    <source>
        <dbReference type="ARBA" id="ARBA00023136"/>
    </source>
</evidence>
<feature type="transmembrane region" description="Helical" evidence="7">
    <location>
        <begin position="135"/>
        <end position="155"/>
    </location>
</feature>
<evidence type="ECO:0000256" key="7">
    <source>
        <dbReference type="RuleBase" id="RU363032"/>
    </source>
</evidence>
<keyword evidence="10" id="KW-1185">Reference proteome</keyword>
<organism evidence="9 10">
    <name type="scientific">Bifidobacterium kimbladii</name>
    <dbReference type="NCBI Taxonomy" id="1293826"/>
    <lineage>
        <taxon>Bacteria</taxon>
        <taxon>Bacillati</taxon>
        <taxon>Actinomycetota</taxon>
        <taxon>Actinomycetes</taxon>
        <taxon>Bifidobacteriales</taxon>
        <taxon>Bifidobacteriaceae</taxon>
        <taxon>Bifidobacterium</taxon>
    </lineage>
</organism>
<dbReference type="RefSeq" id="WP_313838589.1">
    <property type="nucleotide sequence ID" value="NZ_JASTZZ010000001.1"/>
</dbReference>
<accession>A0ABU3KEH3</accession>
<dbReference type="InterPro" id="IPR000515">
    <property type="entry name" value="MetI-like"/>
</dbReference>
<reference evidence="10" key="2">
    <citation type="submission" date="2023-07" db="EMBL/GenBank/DDBJ databases">
        <title>Bifidobacterium spp. in honeybee.</title>
        <authorList>
            <person name="Olofsson T."/>
        </authorList>
    </citation>
    <scope>NUCLEOTIDE SEQUENCE [LARGE SCALE GENOMIC DNA]</scope>
    <source>
        <strain evidence="10">H1HS16N</strain>
    </source>
</reference>
<dbReference type="PANTHER" id="PTHR32243:SF18">
    <property type="entry name" value="INNER MEMBRANE ABC TRANSPORTER PERMEASE PROTEIN YCJP"/>
    <property type="match status" value="1"/>
</dbReference>
<feature type="domain" description="ABC transmembrane type-1" evidence="8">
    <location>
        <begin position="64"/>
        <end position="256"/>
    </location>
</feature>
<dbReference type="InterPro" id="IPR035906">
    <property type="entry name" value="MetI-like_sf"/>
</dbReference>
<feature type="transmembrane region" description="Helical" evidence="7">
    <location>
        <begin position="68"/>
        <end position="90"/>
    </location>
</feature>
<evidence type="ECO:0000259" key="8">
    <source>
        <dbReference type="PROSITE" id="PS50928"/>
    </source>
</evidence>
<sequence>MKPRPTWWKTLIAILITMVMLFPLYWMINISFTQRRSIRAADLYPKDFTLSNYSAMIHTQLPYLGTSLLIAFSVVIVTLIIALPASYALSFLNFAGSRSMNFILILAQMIPAVVMSLGFYQIFNDLGLLDSIPGLILADSTLSVPFAVILQTAFMQTMPKSLIEAAKIDGASNWRIFMEIVIPLSRNTIVTTSLFAFLWSWSDFMFASTLNAGGGKMRPITMGIYDFISANNEEWGPLMATAVMASVPTAVLLLVAQKYVAAGVTAGAIKD</sequence>
<dbReference type="Pfam" id="PF00528">
    <property type="entry name" value="BPD_transp_1"/>
    <property type="match status" value="1"/>
</dbReference>
<dbReference type="EMBL" id="JASTZZ010000001">
    <property type="protein sequence ID" value="MDT7509098.1"/>
    <property type="molecule type" value="Genomic_DNA"/>
</dbReference>
<feature type="transmembrane region" description="Helical" evidence="7">
    <location>
        <begin position="176"/>
        <end position="201"/>
    </location>
</feature>
<keyword evidence="4 7" id="KW-0812">Transmembrane</keyword>
<reference evidence="9 10" key="1">
    <citation type="submission" date="2023-06" db="EMBL/GenBank/DDBJ databases">
        <authorList>
            <person name="Pascarelli S."/>
        </authorList>
    </citation>
    <scope>NUCLEOTIDE SEQUENCE [LARGE SCALE GENOMIC DNA]</scope>
    <source>
        <strain evidence="9 10">H1HS16N</strain>
    </source>
</reference>
<gene>
    <name evidence="9" type="ORF">QRX41_03020</name>
</gene>
<keyword evidence="3" id="KW-1003">Cell membrane</keyword>
<evidence type="ECO:0000256" key="5">
    <source>
        <dbReference type="ARBA" id="ARBA00022989"/>
    </source>
</evidence>
<protein>
    <submittedName>
        <fullName evidence="9">Carbohydrate ABC transporter permease</fullName>
    </submittedName>
</protein>
<dbReference type="CDD" id="cd06261">
    <property type="entry name" value="TM_PBP2"/>
    <property type="match status" value="1"/>
</dbReference>
<comment type="subcellular location">
    <subcellularLocation>
        <location evidence="1 7">Cell membrane</location>
        <topology evidence="1 7">Multi-pass membrane protein</topology>
    </subcellularLocation>
</comment>
<keyword evidence="6 7" id="KW-0472">Membrane</keyword>
<dbReference type="PANTHER" id="PTHR32243">
    <property type="entry name" value="MALTOSE TRANSPORT SYSTEM PERMEASE-RELATED"/>
    <property type="match status" value="1"/>
</dbReference>
<evidence type="ECO:0000256" key="2">
    <source>
        <dbReference type="ARBA" id="ARBA00022448"/>
    </source>
</evidence>
<comment type="similarity">
    <text evidence="7">Belongs to the binding-protein-dependent transport system permease family.</text>
</comment>
<evidence type="ECO:0000256" key="4">
    <source>
        <dbReference type="ARBA" id="ARBA00022692"/>
    </source>
</evidence>
<proteinExistence type="inferred from homology"/>
<evidence type="ECO:0000256" key="3">
    <source>
        <dbReference type="ARBA" id="ARBA00022475"/>
    </source>
</evidence>
<dbReference type="PROSITE" id="PS50928">
    <property type="entry name" value="ABC_TM1"/>
    <property type="match status" value="1"/>
</dbReference>
<evidence type="ECO:0000313" key="10">
    <source>
        <dbReference type="Proteomes" id="UP001529481"/>
    </source>
</evidence>
<dbReference type="Gene3D" id="1.10.3720.10">
    <property type="entry name" value="MetI-like"/>
    <property type="match status" value="1"/>
</dbReference>
<comment type="caution">
    <text evidence="9">The sequence shown here is derived from an EMBL/GenBank/DDBJ whole genome shotgun (WGS) entry which is preliminary data.</text>
</comment>
<feature type="transmembrane region" description="Helical" evidence="7">
    <location>
        <begin position="102"/>
        <end position="123"/>
    </location>
</feature>